<organism evidence="1 2">
    <name type="scientific">Clostridium oceanicum</name>
    <dbReference type="NCBI Taxonomy" id="1543"/>
    <lineage>
        <taxon>Bacteria</taxon>
        <taxon>Bacillati</taxon>
        <taxon>Bacillota</taxon>
        <taxon>Clostridia</taxon>
        <taxon>Eubacteriales</taxon>
        <taxon>Clostridiaceae</taxon>
        <taxon>Clostridium</taxon>
    </lineage>
</organism>
<proteinExistence type="predicted"/>
<comment type="caution">
    <text evidence="1">The sequence shown here is derived from an EMBL/GenBank/DDBJ whole genome shotgun (WGS) entry which is preliminary data.</text>
</comment>
<dbReference type="Proteomes" id="UP001501510">
    <property type="component" value="Unassembled WGS sequence"/>
</dbReference>
<dbReference type="EMBL" id="BAAACG010000010">
    <property type="protein sequence ID" value="GAA0741255.1"/>
    <property type="molecule type" value="Genomic_DNA"/>
</dbReference>
<protein>
    <submittedName>
        <fullName evidence="1">Uncharacterized protein</fullName>
    </submittedName>
</protein>
<accession>A0ABN1JJS0</accession>
<gene>
    <name evidence="1" type="ORF">GCM10008906_22190</name>
</gene>
<evidence type="ECO:0000313" key="2">
    <source>
        <dbReference type="Proteomes" id="UP001501510"/>
    </source>
</evidence>
<reference evidence="1 2" key="1">
    <citation type="journal article" date="2019" name="Int. J. Syst. Evol. Microbiol.">
        <title>The Global Catalogue of Microorganisms (GCM) 10K type strain sequencing project: providing services to taxonomists for standard genome sequencing and annotation.</title>
        <authorList>
            <consortium name="The Broad Institute Genomics Platform"/>
            <consortium name="The Broad Institute Genome Sequencing Center for Infectious Disease"/>
            <person name="Wu L."/>
            <person name="Ma J."/>
        </authorList>
    </citation>
    <scope>NUCLEOTIDE SEQUENCE [LARGE SCALE GENOMIC DNA]</scope>
    <source>
        <strain evidence="1 2">JCM 1407</strain>
    </source>
</reference>
<keyword evidence="2" id="KW-1185">Reference proteome</keyword>
<evidence type="ECO:0000313" key="1">
    <source>
        <dbReference type="EMBL" id="GAA0741255.1"/>
    </source>
</evidence>
<name>A0ABN1JJS0_9CLOT</name>
<sequence length="73" mass="8975">MIIGHGNDDRIEKIKEIIKSYEEKYDFTKSSRNRINEYECLLRYLKWLRKDVDICKSECKWSYYQVKTKLVGY</sequence>